<keyword evidence="3" id="KW-1185">Reference proteome</keyword>
<dbReference type="EMBL" id="JBHUIJ010000009">
    <property type="protein sequence ID" value="MFD2237401.1"/>
    <property type="molecule type" value="Genomic_DNA"/>
</dbReference>
<dbReference type="RefSeq" id="WP_209737476.1">
    <property type="nucleotide sequence ID" value="NZ_CP072611.1"/>
</dbReference>
<reference evidence="3" key="1">
    <citation type="journal article" date="2019" name="Int. J. Syst. Evol. Microbiol.">
        <title>The Global Catalogue of Microorganisms (GCM) 10K type strain sequencing project: providing services to taxonomists for standard genome sequencing and annotation.</title>
        <authorList>
            <consortium name="The Broad Institute Genomics Platform"/>
            <consortium name="The Broad Institute Genome Sequencing Center for Infectious Disease"/>
            <person name="Wu L."/>
            <person name="Ma J."/>
        </authorList>
    </citation>
    <scope>NUCLEOTIDE SEQUENCE [LARGE SCALE GENOMIC DNA]</scope>
    <source>
        <strain evidence="3">ZS-35-S2</strain>
    </source>
</reference>
<name>A0ABW5CL27_9HYPH</name>
<keyword evidence="1" id="KW-0812">Transmembrane</keyword>
<feature type="transmembrane region" description="Helical" evidence="1">
    <location>
        <begin position="52"/>
        <end position="78"/>
    </location>
</feature>
<dbReference type="PANTHER" id="PTHR42709">
    <property type="entry name" value="ALKALINE PHOSPHATASE LIKE PROTEIN"/>
    <property type="match status" value="1"/>
</dbReference>
<comment type="caution">
    <text evidence="2">The sequence shown here is derived from an EMBL/GenBank/DDBJ whole genome shotgun (WGS) entry which is preliminary data.</text>
</comment>
<gene>
    <name evidence="2" type="ORF">ACFSKQ_07970</name>
</gene>
<dbReference type="Proteomes" id="UP001597371">
    <property type="component" value="Unassembled WGS sequence"/>
</dbReference>
<keyword evidence="1" id="KW-1133">Transmembrane helix</keyword>
<keyword evidence="1" id="KW-0472">Membrane</keyword>
<sequence>MIQGLYDWTMKLSRHRNAERSLAAMCFAESSFLPAFPEVLLLPMILADRSRAWRLALICTGFSVAGGIVGYLIGLFLFEALGQPLLAFYGMTGSFERLAEDYNDLGWLMVLVGGGVTPIPYKVVTILSGVTRLDFALFVAMSVVARSIRFAIPCALLYYYGPQAKVLLEKRLGTVIWGSLALVILGFLAAGYLF</sequence>
<proteinExistence type="predicted"/>
<protein>
    <submittedName>
        <fullName evidence="2">YqaA family protein</fullName>
    </submittedName>
</protein>
<feature type="transmembrane region" description="Helical" evidence="1">
    <location>
        <begin position="105"/>
        <end position="123"/>
    </location>
</feature>
<dbReference type="PANTHER" id="PTHR42709:SF11">
    <property type="entry name" value="DEDA FAMILY PROTEIN"/>
    <property type="match status" value="1"/>
</dbReference>
<organism evidence="2 3">
    <name type="scientific">Aureimonas populi</name>
    <dbReference type="NCBI Taxonomy" id="1701758"/>
    <lineage>
        <taxon>Bacteria</taxon>
        <taxon>Pseudomonadati</taxon>
        <taxon>Pseudomonadota</taxon>
        <taxon>Alphaproteobacteria</taxon>
        <taxon>Hyphomicrobiales</taxon>
        <taxon>Aurantimonadaceae</taxon>
        <taxon>Aureimonas</taxon>
    </lineage>
</organism>
<evidence type="ECO:0000256" key="1">
    <source>
        <dbReference type="SAM" id="Phobius"/>
    </source>
</evidence>
<evidence type="ECO:0000313" key="2">
    <source>
        <dbReference type="EMBL" id="MFD2237401.1"/>
    </source>
</evidence>
<feature type="transmembrane region" description="Helical" evidence="1">
    <location>
        <begin position="135"/>
        <end position="160"/>
    </location>
</feature>
<accession>A0ABW5CL27</accession>
<dbReference type="InterPro" id="IPR051311">
    <property type="entry name" value="DedA_domain"/>
</dbReference>
<feature type="transmembrane region" description="Helical" evidence="1">
    <location>
        <begin position="172"/>
        <end position="193"/>
    </location>
</feature>
<evidence type="ECO:0000313" key="3">
    <source>
        <dbReference type="Proteomes" id="UP001597371"/>
    </source>
</evidence>